<dbReference type="EMBL" id="CYRY02037982">
    <property type="protein sequence ID" value="VCX30436.1"/>
    <property type="molecule type" value="Genomic_DNA"/>
</dbReference>
<dbReference type="PANTHER" id="PTHR11721:SF3">
    <property type="entry name" value="LARGE RIBOSOMAL SUBUNIT PROTEIN UL15"/>
    <property type="match status" value="1"/>
</dbReference>
<dbReference type="InterPro" id="IPR036227">
    <property type="entry name" value="Ribosomal_uL15/eL18_sf"/>
</dbReference>
<dbReference type="Gene3D" id="3.100.10.10">
    <property type="match status" value="1"/>
</dbReference>
<name>A0A9X9M271_GULGU</name>
<comment type="similarity">
    <text evidence="1">Belongs to the universal ribosomal protein uL15 family.</text>
</comment>
<dbReference type="AlphaFoldDB" id="A0A9X9M271"/>
<sequence>SRNSNGVFQSLTCHPEDPKLQGLVSHSNVRIYKHWKHLGGRGDPGGRHQHRVNFDKYHPGYFDKISMRHYHLKRNQNLCPAVNLNKLWTLISEQASINATKNATGDAPILDVVQYNHSNVLGKRNLLKAPAVMKAKFFSRRAEENIKGKEMGHVSWFEVAWSSLNAKNSIKKYEQCTKLDLIQCPLSPPSGKGNSGHALPWSSQLWLL</sequence>
<evidence type="ECO:0000313" key="7">
    <source>
        <dbReference type="EMBL" id="VCX30436.1"/>
    </source>
</evidence>
<keyword evidence="4" id="KW-0379">Hydroxylation</keyword>
<accession>A0A9X9M271</accession>
<evidence type="ECO:0000256" key="5">
    <source>
        <dbReference type="ARBA" id="ARBA00035200"/>
    </source>
</evidence>
<dbReference type="FunFam" id="3.100.10.10:FF:000024">
    <property type="entry name" value="RPL27A isoform 10"/>
    <property type="match status" value="1"/>
</dbReference>
<evidence type="ECO:0000256" key="3">
    <source>
        <dbReference type="ARBA" id="ARBA00023274"/>
    </source>
</evidence>
<feature type="non-terminal residue" evidence="7">
    <location>
        <position position="1"/>
    </location>
</feature>
<keyword evidence="2" id="KW-0689">Ribosomal protein</keyword>
<organism evidence="7 8">
    <name type="scientific">Gulo gulo</name>
    <name type="common">Wolverine</name>
    <name type="synonym">Gluton</name>
    <dbReference type="NCBI Taxonomy" id="48420"/>
    <lineage>
        <taxon>Eukaryota</taxon>
        <taxon>Metazoa</taxon>
        <taxon>Chordata</taxon>
        <taxon>Craniata</taxon>
        <taxon>Vertebrata</taxon>
        <taxon>Euteleostomi</taxon>
        <taxon>Mammalia</taxon>
        <taxon>Eutheria</taxon>
        <taxon>Laurasiatheria</taxon>
        <taxon>Carnivora</taxon>
        <taxon>Caniformia</taxon>
        <taxon>Musteloidea</taxon>
        <taxon>Mustelidae</taxon>
        <taxon>Guloninae</taxon>
        <taxon>Gulo</taxon>
    </lineage>
</organism>
<reference evidence="7 8" key="1">
    <citation type="submission" date="2018-10" db="EMBL/GenBank/DDBJ databases">
        <authorList>
            <person name="Ekblom R."/>
            <person name="Jareborg N."/>
        </authorList>
    </citation>
    <scope>NUCLEOTIDE SEQUENCE [LARGE SCALE GENOMIC DNA]</scope>
    <source>
        <tissue evidence="7">Muscle</tissue>
    </source>
</reference>
<evidence type="ECO:0000256" key="1">
    <source>
        <dbReference type="ARBA" id="ARBA00007320"/>
    </source>
</evidence>
<dbReference type="GO" id="GO:0003735">
    <property type="term" value="F:structural constituent of ribosome"/>
    <property type="evidence" value="ECO:0007669"/>
    <property type="project" value="TreeGrafter"/>
</dbReference>
<keyword evidence="8" id="KW-1185">Reference proteome</keyword>
<gene>
    <name evidence="7" type="ORF">BN2614_LOCUS1</name>
</gene>
<dbReference type="PANTHER" id="PTHR11721">
    <property type="entry name" value="60S RIBOSOMAL PROTEIN L27A"/>
    <property type="match status" value="1"/>
</dbReference>
<evidence type="ECO:0000256" key="4">
    <source>
        <dbReference type="ARBA" id="ARBA00023278"/>
    </source>
</evidence>
<dbReference type="SUPFAM" id="SSF52080">
    <property type="entry name" value="Ribosomal proteins L15p and L18e"/>
    <property type="match status" value="1"/>
</dbReference>
<evidence type="ECO:0000256" key="6">
    <source>
        <dbReference type="ARBA" id="ARBA00035527"/>
    </source>
</evidence>
<dbReference type="GO" id="GO:0022625">
    <property type="term" value="C:cytosolic large ribosomal subunit"/>
    <property type="evidence" value="ECO:0007669"/>
    <property type="project" value="UniProtKB-ARBA"/>
</dbReference>
<evidence type="ECO:0000256" key="2">
    <source>
        <dbReference type="ARBA" id="ARBA00022980"/>
    </source>
</evidence>
<dbReference type="Proteomes" id="UP000269945">
    <property type="component" value="Unassembled WGS sequence"/>
</dbReference>
<keyword evidence="3" id="KW-0687">Ribonucleoprotein</keyword>
<protein>
    <recommendedName>
        <fullName evidence="5">Large ribosomal subunit protein uL15</fullName>
    </recommendedName>
    <alternativeName>
        <fullName evidence="6">60S ribosomal protein L27a</fullName>
    </alternativeName>
</protein>
<comment type="caution">
    <text evidence="7">The sequence shown here is derived from an EMBL/GenBank/DDBJ whole genome shotgun (WGS) entry which is preliminary data.</text>
</comment>
<proteinExistence type="inferred from homology"/>
<evidence type="ECO:0000313" key="8">
    <source>
        <dbReference type="Proteomes" id="UP000269945"/>
    </source>
</evidence>